<dbReference type="RefSeq" id="WP_004623255.1">
    <property type="nucleotide sequence ID" value="NZ_AORV01000010.1"/>
</dbReference>
<dbReference type="STRING" id="1195236.CTER_5548"/>
<dbReference type="InterPro" id="IPR000045">
    <property type="entry name" value="Prepilin_IV_endopep_pep"/>
</dbReference>
<dbReference type="PATRIC" id="fig|1195236.3.peg.350"/>
<keyword evidence="2" id="KW-0812">Transmembrane</keyword>
<dbReference type="Gene3D" id="1.20.120.1220">
    <property type="match status" value="1"/>
</dbReference>
<evidence type="ECO:0000256" key="2">
    <source>
        <dbReference type="SAM" id="Phobius"/>
    </source>
</evidence>
<feature type="domain" description="Prepilin type IV endopeptidase peptidase" evidence="3">
    <location>
        <begin position="42"/>
        <end position="145"/>
    </location>
</feature>
<keyword evidence="2" id="KW-1133">Transmembrane helix</keyword>
<comment type="similarity">
    <text evidence="1">Belongs to the peptidase A24 family.</text>
</comment>
<feature type="transmembrane region" description="Helical" evidence="2">
    <location>
        <begin position="9"/>
        <end position="29"/>
    </location>
</feature>
<accession>S0FNY1</accession>
<evidence type="ECO:0000256" key="1">
    <source>
        <dbReference type="ARBA" id="ARBA00005801"/>
    </source>
</evidence>
<dbReference type="PANTHER" id="PTHR30487">
    <property type="entry name" value="TYPE 4 PREPILIN-LIKE PROTEINS LEADER PEPTIDE-PROCESSING ENZYME"/>
    <property type="match status" value="1"/>
</dbReference>
<keyword evidence="5" id="KW-1185">Reference proteome</keyword>
<keyword evidence="2" id="KW-0472">Membrane</keyword>
<organism evidence="4 5">
    <name type="scientific">Ruminiclostridium cellobioparum subsp. termitidis CT1112</name>
    <dbReference type="NCBI Taxonomy" id="1195236"/>
    <lineage>
        <taxon>Bacteria</taxon>
        <taxon>Bacillati</taxon>
        <taxon>Bacillota</taxon>
        <taxon>Clostridia</taxon>
        <taxon>Eubacteriales</taxon>
        <taxon>Oscillospiraceae</taxon>
        <taxon>Ruminiclostridium</taxon>
    </lineage>
</organism>
<feature type="transmembrane region" description="Helical" evidence="2">
    <location>
        <begin position="35"/>
        <end position="52"/>
    </location>
</feature>
<evidence type="ECO:0000259" key="3">
    <source>
        <dbReference type="Pfam" id="PF01478"/>
    </source>
</evidence>
<sequence>MIKAIERKIALPMVLILIIGLGTEVRLFLTADGSLKAILMAVLLVIQLIAAISDLSTGLIPLWLVFPALVLGMLIILIFDGTSSMLGHILGGVLSFFIFAFFMVLTRGQIGGGDLLLFALTGFFLGFSMIPGILFLSIILSGMFSVFLIVFKKTGLKTEIPFAPFILLATAILNF</sequence>
<dbReference type="GO" id="GO:0006465">
    <property type="term" value="P:signal peptide processing"/>
    <property type="evidence" value="ECO:0007669"/>
    <property type="project" value="TreeGrafter"/>
</dbReference>
<proteinExistence type="inferred from homology"/>
<dbReference type="Pfam" id="PF01478">
    <property type="entry name" value="Peptidase_A24"/>
    <property type="match status" value="1"/>
</dbReference>
<dbReference type="AlphaFoldDB" id="S0FNY1"/>
<dbReference type="EMBL" id="AORV01000010">
    <property type="protein sequence ID" value="EMS73925.1"/>
    <property type="molecule type" value="Genomic_DNA"/>
</dbReference>
<evidence type="ECO:0000313" key="5">
    <source>
        <dbReference type="Proteomes" id="UP000014155"/>
    </source>
</evidence>
<feature type="transmembrane region" description="Helical" evidence="2">
    <location>
        <begin position="117"/>
        <end position="150"/>
    </location>
</feature>
<protein>
    <submittedName>
        <fullName evidence="4">Type IV leader peptidase family</fullName>
    </submittedName>
</protein>
<name>S0FNY1_RUMCE</name>
<dbReference type="eggNOG" id="COG1989">
    <property type="taxonomic scope" value="Bacteria"/>
</dbReference>
<dbReference type="InterPro" id="IPR050882">
    <property type="entry name" value="Prepilin_peptidase/N-MTase"/>
</dbReference>
<reference evidence="4 5" key="1">
    <citation type="journal article" date="2013" name="Genome Announc.">
        <title>Draft Genome Sequence of the Cellulolytic, Mesophilic, Anaerobic Bacterium Clostridium termitidis Strain CT1112 (DSM 5398).</title>
        <authorList>
            <person name="Lal S."/>
            <person name="Ramachandran U."/>
            <person name="Zhang X."/>
            <person name="Munir R."/>
            <person name="Sparling R."/>
            <person name="Levin D.B."/>
        </authorList>
    </citation>
    <scope>NUCLEOTIDE SEQUENCE [LARGE SCALE GENOMIC DNA]</scope>
    <source>
        <strain evidence="4 5">CT1112</strain>
    </source>
</reference>
<gene>
    <name evidence="4" type="ORF">CTER_5548</name>
</gene>
<dbReference type="PANTHER" id="PTHR30487:SF0">
    <property type="entry name" value="PREPILIN LEADER PEPTIDASE_N-METHYLTRANSFERASE-RELATED"/>
    <property type="match status" value="1"/>
</dbReference>
<feature type="transmembrane region" description="Helical" evidence="2">
    <location>
        <begin position="85"/>
        <end position="105"/>
    </location>
</feature>
<dbReference type="GO" id="GO:0005886">
    <property type="term" value="C:plasma membrane"/>
    <property type="evidence" value="ECO:0007669"/>
    <property type="project" value="TreeGrafter"/>
</dbReference>
<dbReference type="GO" id="GO:0004190">
    <property type="term" value="F:aspartic-type endopeptidase activity"/>
    <property type="evidence" value="ECO:0007669"/>
    <property type="project" value="InterPro"/>
</dbReference>
<feature type="transmembrane region" description="Helical" evidence="2">
    <location>
        <begin position="59"/>
        <end position="79"/>
    </location>
</feature>
<comment type="caution">
    <text evidence="4">The sequence shown here is derived from an EMBL/GenBank/DDBJ whole genome shotgun (WGS) entry which is preliminary data.</text>
</comment>
<dbReference type="Proteomes" id="UP000014155">
    <property type="component" value="Unassembled WGS sequence"/>
</dbReference>
<evidence type="ECO:0000313" key="4">
    <source>
        <dbReference type="EMBL" id="EMS73925.1"/>
    </source>
</evidence>